<evidence type="ECO:0000313" key="3">
    <source>
        <dbReference type="EMBL" id="OHT14124.1"/>
    </source>
</evidence>
<protein>
    <submittedName>
        <fullName evidence="3">Uncharacterized protein</fullName>
    </submittedName>
</protein>
<evidence type="ECO:0000313" key="4">
    <source>
        <dbReference type="Proteomes" id="UP000179807"/>
    </source>
</evidence>
<keyword evidence="4" id="KW-1185">Reference proteome</keyword>
<proteinExistence type="predicted"/>
<sequence length="341" mass="37893">MFSLLLSISSAYVINQNGYQMVTLATNETLNFAIESKKLSAYLIFDMSISNNLMISVKNGEEKLFSASKSTFSFSSSEDFQIRNLRKFPVYVSIYIIPSDLCDSAMFYTGIPTVNHTYSTSKNRICVFTPNSNQLEEIKTEFLSGRGKVNLYTFPLDQSLNISNDSQLTTRTTTPFFHVITKESGTAKIHFNKIHSGGVEMIWSRCISHEFGSVSSKGFSPSTTQIDQPLCFKPWQSRGFSREASDIVGTVVPVAIFGILLPILTIYGVLAPVYSAYRKIFPKKTQESVNIDNTSNDKSENHESTDSPLIKENISEIEESSSSQSSTSSISTSNIDETSTI</sequence>
<accession>A0A1J4KWN4</accession>
<comment type="caution">
    <text evidence="3">The sequence shown here is derived from an EMBL/GenBank/DDBJ whole genome shotgun (WGS) entry which is preliminary data.</text>
</comment>
<dbReference type="EMBL" id="MLAK01000421">
    <property type="protein sequence ID" value="OHT14124.1"/>
    <property type="molecule type" value="Genomic_DNA"/>
</dbReference>
<keyword evidence="2" id="KW-1133">Transmembrane helix</keyword>
<dbReference type="VEuPathDB" id="TrichDB:TRFO_03154"/>
<name>A0A1J4KWN4_9EUKA</name>
<evidence type="ECO:0000256" key="2">
    <source>
        <dbReference type="SAM" id="Phobius"/>
    </source>
</evidence>
<reference evidence="3" key="1">
    <citation type="submission" date="2016-10" db="EMBL/GenBank/DDBJ databases">
        <authorList>
            <person name="Benchimol M."/>
            <person name="Almeida L.G."/>
            <person name="Vasconcelos A.T."/>
            <person name="Perreira-Neves A."/>
            <person name="Rosa I.A."/>
            <person name="Tasca T."/>
            <person name="Bogo M.R."/>
            <person name="de Souza W."/>
        </authorList>
    </citation>
    <scope>NUCLEOTIDE SEQUENCE [LARGE SCALE GENOMIC DNA]</scope>
    <source>
        <strain evidence="3">K</strain>
    </source>
</reference>
<feature type="region of interest" description="Disordered" evidence="1">
    <location>
        <begin position="290"/>
        <end position="341"/>
    </location>
</feature>
<evidence type="ECO:0000256" key="1">
    <source>
        <dbReference type="SAM" id="MobiDB-lite"/>
    </source>
</evidence>
<gene>
    <name evidence="3" type="ORF">TRFO_03154</name>
</gene>
<dbReference type="RefSeq" id="XP_068367260.1">
    <property type="nucleotide sequence ID" value="XM_068491122.1"/>
</dbReference>
<feature type="compositionally biased region" description="Low complexity" evidence="1">
    <location>
        <begin position="320"/>
        <end position="341"/>
    </location>
</feature>
<keyword evidence="2" id="KW-0472">Membrane</keyword>
<dbReference type="GeneID" id="94825826"/>
<feature type="compositionally biased region" description="Basic and acidic residues" evidence="1">
    <location>
        <begin position="295"/>
        <end position="305"/>
    </location>
</feature>
<feature type="transmembrane region" description="Helical" evidence="2">
    <location>
        <begin position="251"/>
        <end position="274"/>
    </location>
</feature>
<dbReference type="Proteomes" id="UP000179807">
    <property type="component" value="Unassembled WGS sequence"/>
</dbReference>
<dbReference type="AlphaFoldDB" id="A0A1J4KWN4"/>
<keyword evidence="2" id="KW-0812">Transmembrane</keyword>
<organism evidence="3 4">
    <name type="scientific">Tritrichomonas foetus</name>
    <dbReference type="NCBI Taxonomy" id="1144522"/>
    <lineage>
        <taxon>Eukaryota</taxon>
        <taxon>Metamonada</taxon>
        <taxon>Parabasalia</taxon>
        <taxon>Tritrichomonadida</taxon>
        <taxon>Tritrichomonadidae</taxon>
        <taxon>Tritrichomonas</taxon>
    </lineage>
</organism>